<evidence type="ECO:0000256" key="3">
    <source>
        <dbReference type="ARBA" id="ARBA00022989"/>
    </source>
</evidence>
<evidence type="ECO:0000256" key="2">
    <source>
        <dbReference type="ARBA" id="ARBA00022692"/>
    </source>
</evidence>
<name>A0A370U084_9HELO</name>
<dbReference type="Proteomes" id="UP000254866">
    <property type="component" value="Unassembled WGS sequence"/>
</dbReference>
<evidence type="ECO:0000256" key="1">
    <source>
        <dbReference type="ARBA" id="ARBA00004167"/>
    </source>
</evidence>
<evidence type="ECO:0000313" key="8">
    <source>
        <dbReference type="Proteomes" id="UP000254866"/>
    </source>
</evidence>
<protein>
    <submittedName>
        <fullName evidence="7">Uncharacterized protein</fullName>
    </submittedName>
</protein>
<dbReference type="GO" id="GO:0071944">
    <property type="term" value="C:cell periphery"/>
    <property type="evidence" value="ECO:0007669"/>
    <property type="project" value="UniProtKB-ARBA"/>
</dbReference>
<dbReference type="AlphaFoldDB" id="A0A370U084"/>
<dbReference type="GO" id="GO:0016020">
    <property type="term" value="C:membrane"/>
    <property type="evidence" value="ECO:0007669"/>
    <property type="project" value="UniProtKB-SubCell"/>
</dbReference>
<evidence type="ECO:0000256" key="6">
    <source>
        <dbReference type="SAM" id="Phobius"/>
    </source>
</evidence>
<comment type="caution">
    <text evidence="7">The sequence shown here is derived from an EMBL/GenBank/DDBJ whole genome shotgun (WGS) entry which is preliminary data.</text>
</comment>
<feature type="compositionally biased region" description="Polar residues" evidence="5">
    <location>
        <begin position="221"/>
        <end position="246"/>
    </location>
</feature>
<evidence type="ECO:0000256" key="4">
    <source>
        <dbReference type="ARBA" id="ARBA00023136"/>
    </source>
</evidence>
<reference evidence="7 8" key="1">
    <citation type="journal article" date="2018" name="IMA Fungus">
        <title>IMA Genome-F 9: Draft genome sequence of Annulohypoxylon stygium, Aspergillus mulundensis, Berkeleyomyces basicola (syn. Thielaviopsis basicola), Ceratocystis smalleyi, two Cercospora beticola strains, Coleophoma cylindrospora, Fusarium fracticaudum, Phialophora cf. hyalina, and Morchella septimelata.</title>
        <authorList>
            <person name="Wingfield B.D."/>
            <person name="Bills G.F."/>
            <person name="Dong Y."/>
            <person name="Huang W."/>
            <person name="Nel W.J."/>
            <person name="Swalarsk-Parry B.S."/>
            <person name="Vaghefi N."/>
            <person name="Wilken P.M."/>
            <person name="An Z."/>
            <person name="de Beer Z.W."/>
            <person name="De Vos L."/>
            <person name="Chen L."/>
            <person name="Duong T.A."/>
            <person name="Gao Y."/>
            <person name="Hammerbacher A."/>
            <person name="Kikkert J.R."/>
            <person name="Li Y."/>
            <person name="Li H."/>
            <person name="Li K."/>
            <person name="Li Q."/>
            <person name="Liu X."/>
            <person name="Ma X."/>
            <person name="Naidoo K."/>
            <person name="Pethybridge S.J."/>
            <person name="Sun J."/>
            <person name="Steenkamp E.T."/>
            <person name="van der Nest M.A."/>
            <person name="van Wyk S."/>
            <person name="Wingfield M.J."/>
            <person name="Xiong C."/>
            <person name="Yue Q."/>
            <person name="Zhang X."/>
        </authorList>
    </citation>
    <scope>NUCLEOTIDE SEQUENCE [LARGE SCALE GENOMIC DNA]</scope>
    <source>
        <strain evidence="7 8">BP 5553</strain>
    </source>
</reference>
<feature type="region of interest" description="Disordered" evidence="5">
    <location>
        <begin position="147"/>
        <end position="274"/>
    </location>
</feature>
<evidence type="ECO:0000313" key="7">
    <source>
        <dbReference type="EMBL" id="RDL41177.1"/>
    </source>
</evidence>
<dbReference type="InterPro" id="IPR051694">
    <property type="entry name" value="Immunoregulatory_rcpt-like"/>
</dbReference>
<keyword evidence="3 6" id="KW-1133">Transmembrane helix</keyword>
<accession>A0A370U084</accession>
<organism evidence="7 8">
    <name type="scientific">Venustampulla echinocandica</name>
    <dbReference type="NCBI Taxonomy" id="2656787"/>
    <lineage>
        <taxon>Eukaryota</taxon>
        <taxon>Fungi</taxon>
        <taxon>Dikarya</taxon>
        <taxon>Ascomycota</taxon>
        <taxon>Pezizomycotina</taxon>
        <taxon>Leotiomycetes</taxon>
        <taxon>Helotiales</taxon>
        <taxon>Pleuroascaceae</taxon>
        <taxon>Venustampulla</taxon>
    </lineage>
</organism>
<proteinExistence type="predicted"/>
<feature type="compositionally biased region" description="Basic and acidic residues" evidence="5">
    <location>
        <begin position="156"/>
        <end position="167"/>
    </location>
</feature>
<comment type="subcellular location">
    <subcellularLocation>
        <location evidence="1">Membrane</location>
        <topology evidence="1">Single-pass membrane protein</topology>
    </subcellularLocation>
</comment>
<keyword evidence="2 6" id="KW-0812">Transmembrane</keyword>
<gene>
    <name evidence="7" type="ORF">BP5553_01156</name>
</gene>
<sequence length="274" mass="29225">MQSDLHSFVPPSLSFFTTLPKPSTLIYTISPPQITTTETTTPTPAPSSTTSSSNISRNATIGVVVGTVISAILAAAALLYSYRCYRRRNRMAAGKKGTDDGTQSETQMAQELITQHNAHELGTIFNVCELEGDNGEVFAADAARAGNSKGVQEIEPEGRRENKKMKIVEPLPDGHFAGQKKREQENKAASESEEDDKAGGLQPAYASSLTTGSNREEEKSIPTNSASSSTPIQPINPRKTTTSSHDTGIIAAPLFPPPIPPKLESLATIKEEGG</sequence>
<dbReference type="RefSeq" id="XP_031873833.1">
    <property type="nucleotide sequence ID" value="XM_032009779.1"/>
</dbReference>
<dbReference type="PANTHER" id="PTHR15549">
    <property type="entry name" value="PAIRED IMMUNOGLOBULIN-LIKE TYPE 2 RECEPTOR"/>
    <property type="match status" value="1"/>
</dbReference>
<feature type="transmembrane region" description="Helical" evidence="6">
    <location>
        <begin position="59"/>
        <end position="82"/>
    </location>
</feature>
<dbReference type="GeneID" id="43594005"/>
<keyword evidence="8" id="KW-1185">Reference proteome</keyword>
<feature type="compositionally biased region" description="Basic and acidic residues" evidence="5">
    <location>
        <begin position="180"/>
        <end position="190"/>
    </location>
</feature>
<keyword evidence="4 6" id="KW-0472">Membrane</keyword>
<evidence type="ECO:0000256" key="5">
    <source>
        <dbReference type="SAM" id="MobiDB-lite"/>
    </source>
</evidence>
<dbReference type="EMBL" id="NPIC01000001">
    <property type="protein sequence ID" value="RDL41177.1"/>
    <property type="molecule type" value="Genomic_DNA"/>
</dbReference>
<feature type="region of interest" description="Disordered" evidence="5">
    <location>
        <begin position="32"/>
        <end position="54"/>
    </location>
</feature>